<dbReference type="KEGG" id="fcy:FRACYDRAFT_268540"/>
<evidence type="ECO:0000256" key="2">
    <source>
        <dbReference type="SAM" id="Phobius"/>
    </source>
</evidence>
<evidence type="ECO:0000313" key="3">
    <source>
        <dbReference type="EMBL" id="OEU19025.1"/>
    </source>
</evidence>
<reference evidence="3 4" key="1">
    <citation type="submission" date="2016-09" db="EMBL/GenBank/DDBJ databases">
        <title>Extensive genetic diversity and differential bi-allelic expression allows diatom success in the polar Southern Ocean.</title>
        <authorList>
            <consortium name="DOE Joint Genome Institute"/>
            <person name="Mock T."/>
            <person name="Otillar R.P."/>
            <person name="Strauss J."/>
            <person name="Dupont C."/>
            <person name="Frickenhaus S."/>
            <person name="Maumus F."/>
            <person name="Mcmullan M."/>
            <person name="Sanges R."/>
            <person name="Schmutz J."/>
            <person name="Toseland A."/>
            <person name="Valas R."/>
            <person name="Veluchamy A."/>
            <person name="Ward B.J."/>
            <person name="Allen A."/>
            <person name="Barry K."/>
            <person name="Falciatore A."/>
            <person name="Ferrante M."/>
            <person name="Fortunato A.E."/>
            <person name="Gloeckner G."/>
            <person name="Gruber A."/>
            <person name="Hipkin R."/>
            <person name="Janech M."/>
            <person name="Kroth P."/>
            <person name="Leese F."/>
            <person name="Lindquist E."/>
            <person name="Lyon B.R."/>
            <person name="Martin J."/>
            <person name="Mayer C."/>
            <person name="Parker M."/>
            <person name="Quesneville H."/>
            <person name="Raymond J."/>
            <person name="Uhlig C."/>
            <person name="Valentin K.U."/>
            <person name="Worden A.Z."/>
            <person name="Armbrust E.V."/>
            <person name="Bowler C."/>
            <person name="Green B."/>
            <person name="Moulton V."/>
            <person name="Van Oosterhout C."/>
            <person name="Grigoriev I."/>
        </authorList>
    </citation>
    <scope>NUCLEOTIDE SEQUENCE [LARGE SCALE GENOMIC DNA]</scope>
    <source>
        <strain evidence="3 4">CCMP1102</strain>
    </source>
</reference>
<keyword evidence="2" id="KW-1133">Transmembrane helix</keyword>
<dbReference type="Proteomes" id="UP000095751">
    <property type="component" value="Unassembled WGS sequence"/>
</dbReference>
<keyword evidence="4" id="KW-1185">Reference proteome</keyword>
<keyword evidence="2" id="KW-0472">Membrane</keyword>
<proteinExistence type="predicted"/>
<keyword evidence="2" id="KW-0812">Transmembrane</keyword>
<accession>A0A1E7FLT0</accession>
<evidence type="ECO:0000313" key="4">
    <source>
        <dbReference type="Proteomes" id="UP000095751"/>
    </source>
</evidence>
<feature type="transmembrane region" description="Helical" evidence="2">
    <location>
        <begin position="12"/>
        <end position="30"/>
    </location>
</feature>
<feature type="compositionally biased region" description="Acidic residues" evidence="1">
    <location>
        <begin position="75"/>
        <end position="85"/>
    </location>
</feature>
<dbReference type="InParanoid" id="A0A1E7FLT0"/>
<organism evidence="3 4">
    <name type="scientific">Fragilariopsis cylindrus CCMP1102</name>
    <dbReference type="NCBI Taxonomy" id="635003"/>
    <lineage>
        <taxon>Eukaryota</taxon>
        <taxon>Sar</taxon>
        <taxon>Stramenopiles</taxon>
        <taxon>Ochrophyta</taxon>
        <taxon>Bacillariophyta</taxon>
        <taxon>Bacillariophyceae</taxon>
        <taxon>Bacillariophycidae</taxon>
        <taxon>Bacillariales</taxon>
        <taxon>Bacillariaceae</taxon>
        <taxon>Fragilariopsis</taxon>
    </lineage>
</organism>
<name>A0A1E7FLT0_9STRA</name>
<sequence>MSVSYGCETLGMALSILLTLIFGGLLFLIAGSNINVKNNDDTSSYIISSNGSNIDNDGRNDCDTVAATKTNESTNNDDDDDDDDVATGVPKTPWSPAWTTPIRARVVKKEVRGDRDQNSSNCHNNDGGDGTGSLRDTTNIDNTHDVGASSSWSTCSYPTTLKSRSKNERAQARTNYENDY</sequence>
<gene>
    <name evidence="3" type="ORF">FRACYDRAFT_268540</name>
</gene>
<feature type="compositionally biased region" description="Basic and acidic residues" evidence="1">
    <location>
        <begin position="107"/>
        <end position="117"/>
    </location>
</feature>
<feature type="region of interest" description="Disordered" evidence="1">
    <location>
        <begin position="68"/>
        <end position="180"/>
    </location>
</feature>
<dbReference type="AlphaFoldDB" id="A0A1E7FLT0"/>
<evidence type="ECO:0000256" key="1">
    <source>
        <dbReference type="SAM" id="MobiDB-lite"/>
    </source>
</evidence>
<dbReference type="EMBL" id="KV784356">
    <property type="protein sequence ID" value="OEU19025.1"/>
    <property type="molecule type" value="Genomic_DNA"/>
</dbReference>
<protein>
    <submittedName>
        <fullName evidence="3">Uncharacterized protein</fullName>
    </submittedName>
</protein>
<feature type="compositionally biased region" description="Polar residues" evidence="1">
    <location>
        <begin position="148"/>
        <end position="162"/>
    </location>
</feature>